<dbReference type="InterPro" id="IPR000477">
    <property type="entry name" value="RT_dom"/>
</dbReference>
<evidence type="ECO:0000256" key="2">
    <source>
        <dbReference type="ARBA" id="ARBA00012180"/>
    </source>
</evidence>
<dbReference type="InterPro" id="IPR012337">
    <property type="entry name" value="RNaseH-like_sf"/>
</dbReference>
<reference evidence="5" key="2">
    <citation type="submission" date="2025-09" db="UniProtKB">
        <authorList>
            <consortium name="Ensembl"/>
        </authorList>
    </citation>
    <scope>IDENTIFICATION</scope>
</reference>
<dbReference type="AlphaFoldDB" id="A0A669QCN0"/>
<accession>A0A669QCN0</accession>
<dbReference type="Gene3D" id="3.30.420.10">
    <property type="entry name" value="Ribonuclease H-like superfamily/Ribonuclease H"/>
    <property type="match status" value="1"/>
</dbReference>
<dbReference type="GO" id="GO:0006259">
    <property type="term" value="P:DNA metabolic process"/>
    <property type="evidence" value="ECO:0007669"/>
    <property type="project" value="UniProtKB-ARBA"/>
</dbReference>
<dbReference type="SUPFAM" id="SSF56672">
    <property type="entry name" value="DNA/RNA polymerases"/>
    <property type="match status" value="1"/>
</dbReference>
<dbReference type="InterPro" id="IPR041577">
    <property type="entry name" value="RT_RNaseH_2"/>
</dbReference>
<dbReference type="Pfam" id="PF17919">
    <property type="entry name" value="RT_RNaseH_2"/>
    <property type="match status" value="1"/>
</dbReference>
<dbReference type="FunFam" id="3.30.70.270:FF:000020">
    <property type="entry name" value="Transposon Tf2-6 polyprotein-like Protein"/>
    <property type="match status" value="1"/>
</dbReference>
<feature type="domain" description="RNase H type-1" evidence="4">
    <location>
        <begin position="478"/>
        <end position="611"/>
    </location>
</feature>
<dbReference type="Gene3D" id="3.10.10.10">
    <property type="entry name" value="HIV Type 1 Reverse Transcriptase, subunit A, domain 1"/>
    <property type="match status" value="1"/>
</dbReference>
<dbReference type="InterPro" id="IPR002156">
    <property type="entry name" value="RNaseH_domain"/>
</dbReference>
<dbReference type="GO" id="GO:0003676">
    <property type="term" value="F:nucleic acid binding"/>
    <property type="evidence" value="ECO:0007669"/>
    <property type="project" value="InterPro"/>
</dbReference>
<dbReference type="SUPFAM" id="SSF53098">
    <property type="entry name" value="Ribonuclease H-like"/>
    <property type="match status" value="1"/>
</dbReference>
<dbReference type="Proteomes" id="UP000472261">
    <property type="component" value="Unplaced"/>
</dbReference>
<evidence type="ECO:0000313" key="5">
    <source>
        <dbReference type="Ensembl" id="ENSPCLP00000018652.1"/>
    </source>
</evidence>
<dbReference type="PANTHER" id="PTHR33064:SF29">
    <property type="entry name" value="PEPTIDASE A2 DOMAIN-CONTAINING PROTEIN-RELATED"/>
    <property type="match status" value="1"/>
</dbReference>
<evidence type="ECO:0000256" key="1">
    <source>
        <dbReference type="ARBA" id="ARBA00010879"/>
    </source>
</evidence>
<dbReference type="Pfam" id="PF00078">
    <property type="entry name" value="RVT_1"/>
    <property type="match status" value="1"/>
</dbReference>
<dbReference type="PROSITE" id="PS50879">
    <property type="entry name" value="RNASE_H_1"/>
    <property type="match status" value="1"/>
</dbReference>
<dbReference type="InterPro" id="IPR043502">
    <property type="entry name" value="DNA/RNA_pol_sf"/>
</dbReference>
<evidence type="ECO:0000313" key="6">
    <source>
        <dbReference type="Proteomes" id="UP000472261"/>
    </source>
</evidence>
<dbReference type="InterPro" id="IPR051320">
    <property type="entry name" value="Viral_Replic_Matur_Polypro"/>
</dbReference>
<protein>
    <recommendedName>
        <fullName evidence="2">ribonuclease H</fullName>
        <ecNumber evidence="2">3.1.26.4</ecNumber>
    </recommendedName>
</protein>
<keyword evidence="6" id="KW-1185">Reference proteome</keyword>
<evidence type="ECO:0000259" key="3">
    <source>
        <dbReference type="PROSITE" id="PS50878"/>
    </source>
</evidence>
<name>A0A669QCN0_PHACC</name>
<dbReference type="PROSITE" id="PS50878">
    <property type="entry name" value="RT_POL"/>
    <property type="match status" value="1"/>
</dbReference>
<comment type="similarity">
    <text evidence="1">Belongs to the beta type-B retroviral polymerase family. HERV class-II K(HML-2) pol subfamily.</text>
</comment>
<reference evidence="5" key="1">
    <citation type="submission" date="2025-08" db="UniProtKB">
        <authorList>
            <consortium name="Ensembl"/>
        </authorList>
    </citation>
    <scope>IDENTIFICATION</scope>
</reference>
<dbReference type="EC" id="3.1.26.4" evidence="2"/>
<feature type="domain" description="Reverse transcriptase" evidence="3">
    <location>
        <begin position="51"/>
        <end position="235"/>
    </location>
</feature>
<dbReference type="Gene3D" id="3.30.70.270">
    <property type="match status" value="2"/>
</dbReference>
<dbReference type="OMA" id="INEIHTY"/>
<proteinExistence type="inferred from homology"/>
<dbReference type="InterPro" id="IPR036397">
    <property type="entry name" value="RNaseH_sf"/>
</dbReference>
<dbReference type="PANTHER" id="PTHR33064">
    <property type="entry name" value="POL PROTEIN"/>
    <property type="match status" value="1"/>
</dbReference>
<dbReference type="GO" id="GO:0004523">
    <property type="term" value="F:RNA-DNA hybrid ribonuclease activity"/>
    <property type="evidence" value="ECO:0007669"/>
    <property type="project" value="UniProtKB-EC"/>
</dbReference>
<organism evidence="5 6">
    <name type="scientific">Phasianus colchicus</name>
    <name type="common">Common pheasant</name>
    <dbReference type="NCBI Taxonomy" id="9054"/>
    <lineage>
        <taxon>Eukaryota</taxon>
        <taxon>Metazoa</taxon>
        <taxon>Chordata</taxon>
        <taxon>Craniata</taxon>
        <taxon>Vertebrata</taxon>
        <taxon>Euteleostomi</taxon>
        <taxon>Archelosauria</taxon>
        <taxon>Archosauria</taxon>
        <taxon>Dinosauria</taxon>
        <taxon>Saurischia</taxon>
        <taxon>Theropoda</taxon>
        <taxon>Coelurosauria</taxon>
        <taxon>Aves</taxon>
        <taxon>Neognathae</taxon>
        <taxon>Galloanserae</taxon>
        <taxon>Galliformes</taxon>
        <taxon>Phasianidae</taxon>
        <taxon>Phasianinae</taxon>
        <taxon>Phasianus</taxon>
    </lineage>
</organism>
<dbReference type="Pfam" id="PF00075">
    <property type="entry name" value="RNase_H"/>
    <property type="match status" value="1"/>
</dbReference>
<dbReference type="Ensembl" id="ENSPCLT00000024884.1">
    <property type="protein sequence ID" value="ENSPCLP00000018652.1"/>
    <property type="gene ID" value="ENSPCLG00000015666.1"/>
</dbReference>
<sequence>MYQYPGSAGNIKRPCETWAYLPAETAPDYNVRQYRLLGGQDEILRTVQELEKVGIIRPAHSPYNSPIWPVRKSDGTWRMIVDYGELNKVMPPIYAAVPNIASLMDMLSREIKTYHCVLDLANVFFSIPIAEESQDQFAFMWGGRQWTFQDLPQGYVHSPTYCHNLVARDLADWKKSDDVNLYHYIDDLLLTSDSLEAVGQVADSLTACLQQRGWAINPQKVQGPGLSVKFLGVVWSGKTKVIPSAAIDKVQAFPVPTTSKQLQEFLGILGYWCSFIPHLAQLLRPLYRLTKKGQLWDWGKTEQDAFQQAKLAVKQVQALGIFDPTLPAELDVHVTQDGFGWGLWQRRSSVCTPIGFWSQVWHGAEERYSTIEKQLLAAYSALQAVEPITQMAEVIVKITLPIQGWVKDLTHLPKTGVAQAQTVAQWVSYLSQRSSLSSSPLKEELQKILGPVTYHCDVPEETLVTPPEKIPVQEGKYPIPEDAWYTDGSSKGNPSKWRAIAYHPSTEIIWFDEGDGRSSQWAELQAVWMVITKEPSDGILNICTDSWAAYRGLTLWIAQWATQEWTIHTRPIWGKDMWLDIWNTVKHRTVRVYHVSGHQPLQSPGNDEADA</sequence>
<evidence type="ECO:0000259" key="4">
    <source>
        <dbReference type="PROSITE" id="PS50879"/>
    </source>
</evidence>
<dbReference type="InterPro" id="IPR043128">
    <property type="entry name" value="Rev_trsase/Diguanyl_cyclase"/>
</dbReference>